<evidence type="ECO:0000313" key="3">
    <source>
        <dbReference type="Proteomes" id="UP000315816"/>
    </source>
</evidence>
<dbReference type="Pfam" id="PF17314">
    <property type="entry name" value="DUF5360"/>
    <property type="match status" value="1"/>
</dbReference>
<feature type="transmembrane region" description="Helical" evidence="1">
    <location>
        <begin position="12"/>
        <end position="30"/>
    </location>
</feature>
<keyword evidence="1" id="KW-0472">Membrane</keyword>
<proteinExistence type="predicted"/>
<feature type="transmembrane region" description="Helical" evidence="1">
    <location>
        <begin position="80"/>
        <end position="99"/>
    </location>
</feature>
<dbReference type="InterPro" id="IPR020348">
    <property type="entry name" value="Uncharacterised_YvaD"/>
</dbReference>
<name>A0A545STY5_9RHOB</name>
<dbReference type="RefSeq" id="WP_142852177.1">
    <property type="nucleotide sequence ID" value="NZ_FXWW01000001.1"/>
</dbReference>
<keyword evidence="1" id="KW-1133">Transmembrane helix</keyword>
<sequence length="138" mass="15425">MLRHLTTLTEILMASYWLFAFLLAFGLISIDPSLMYSDYENPRVVAWNWSFFPIDIAFVLLGLTATFADLKPALRERLSAIAATLMLCAGGMAISYWVMTQEFDVTWWAVNLWLIVLGILNLTCPTRVGGKTALSSPA</sequence>
<feature type="transmembrane region" description="Helical" evidence="1">
    <location>
        <begin position="105"/>
        <end position="124"/>
    </location>
</feature>
<organism evidence="2 3">
    <name type="scientific">Aliiroseovarius halocynthiae</name>
    <dbReference type="NCBI Taxonomy" id="985055"/>
    <lineage>
        <taxon>Bacteria</taxon>
        <taxon>Pseudomonadati</taxon>
        <taxon>Pseudomonadota</taxon>
        <taxon>Alphaproteobacteria</taxon>
        <taxon>Rhodobacterales</taxon>
        <taxon>Paracoccaceae</taxon>
        <taxon>Aliiroseovarius</taxon>
    </lineage>
</organism>
<feature type="transmembrane region" description="Helical" evidence="1">
    <location>
        <begin position="50"/>
        <end position="68"/>
    </location>
</feature>
<dbReference type="OrthoDB" id="2469007at2"/>
<keyword evidence="1" id="KW-0812">Transmembrane</keyword>
<keyword evidence="3" id="KW-1185">Reference proteome</keyword>
<dbReference type="AlphaFoldDB" id="A0A545STY5"/>
<dbReference type="EMBL" id="VICH01000004">
    <property type="protein sequence ID" value="TQV68425.1"/>
    <property type="molecule type" value="Genomic_DNA"/>
</dbReference>
<dbReference type="Proteomes" id="UP000315816">
    <property type="component" value="Unassembled WGS sequence"/>
</dbReference>
<gene>
    <name evidence="2" type="ORF">FIL88_02200</name>
</gene>
<reference evidence="2 3" key="1">
    <citation type="submission" date="2019-06" db="EMBL/GenBank/DDBJ databases">
        <title>A novel species of marine bacteria.</title>
        <authorList>
            <person name="Wang Y."/>
        </authorList>
    </citation>
    <scope>NUCLEOTIDE SEQUENCE [LARGE SCALE GENOMIC DNA]</scope>
    <source>
        <strain evidence="2 3">MA1-10</strain>
    </source>
</reference>
<evidence type="ECO:0000256" key="1">
    <source>
        <dbReference type="SAM" id="Phobius"/>
    </source>
</evidence>
<protein>
    <submittedName>
        <fullName evidence="2">Uncharacterized protein</fullName>
    </submittedName>
</protein>
<evidence type="ECO:0000313" key="2">
    <source>
        <dbReference type="EMBL" id="TQV68425.1"/>
    </source>
</evidence>
<comment type="caution">
    <text evidence="2">The sequence shown here is derived from an EMBL/GenBank/DDBJ whole genome shotgun (WGS) entry which is preliminary data.</text>
</comment>
<accession>A0A545STY5</accession>